<evidence type="ECO:0000313" key="1">
    <source>
        <dbReference type="EMBL" id="WQB97665.1"/>
    </source>
</evidence>
<dbReference type="Proteomes" id="UP001322481">
    <property type="component" value="Chromosome"/>
</dbReference>
<gene>
    <name evidence="1" type="ORF">U0R22_001802</name>
</gene>
<evidence type="ECO:0000313" key="2">
    <source>
        <dbReference type="Proteomes" id="UP001322481"/>
    </source>
</evidence>
<proteinExistence type="predicted"/>
<dbReference type="EMBL" id="CP139858">
    <property type="protein sequence ID" value="WQB97665.1"/>
    <property type="molecule type" value="Genomic_DNA"/>
</dbReference>
<dbReference type="RefSeq" id="WP_322418229.1">
    <property type="nucleotide sequence ID" value="NZ_CP139858.1"/>
</dbReference>
<protein>
    <submittedName>
        <fullName evidence="1">Uncharacterized protein</fullName>
    </submittedName>
</protein>
<sequence>MLAAKHDPEKWEPVFRSDHAQAKIPGAGFNEVENGFQRLTNEEAKECNQT</sequence>
<keyword evidence="2" id="KW-1185">Reference proteome</keyword>
<accession>A0ABZ0VK90</accession>
<reference evidence="1 2" key="1">
    <citation type="submission" date="2023-11" db="EMBL/GenBank/DDBJ databases">
        <authorList>
            <person name="Panchal A.K."/>
            <person name="Meaney J.S."/>
            <person name="Karas B.J."/>
            <person name="diCenzo G.C."/>
        </authorList>
    </citation>
    <scope>NUCLEOTIDE SEQUENCE [LARGE SCALE GENOMIC DNA]</scope>
    <source>
        <strain evidence="1 2">NZP2235</strain>
    </source>
</reference>
<name>A0ABZ0VK90_9HYPH</name>
<organism evidence="1 2">
    <name type="scientific">Mesorhizobium huakuii</name>
    <dbReference type="NCBI Taxonomy" id="28104"/>
    <lineage>
        <taxon>Bacteria</taxon>
        <taxon>Pseudomonadati</taxon>
        <taxon>Pseudomonadota</taxon>
        <taxon>Alphaproteobacteria</taxon>
        <taxon>Hyphomicrobiales</taxon>
        <taxon>Phyllobacteriaceae</taxon>
        <taxon>Mesorhizobium</taxon>
    </lineage>
</organism>